<accession>A0A511Z9S8</accession>
<dbReference type="AlphaFoldDB" id="A0A511Z9S8"/>
<dbReference type="Proteomes" id="UP000321901">
    <property type="component" value="Unassembled WGS sequence"/>
</dbReference>
<organism evidence="1 2">
    <name type="scientific">Sporosarcina luteola</name>
    <dbReference type="NCBI Taxonomy" id="582850"/>
    <lineage>
        <taxon>Bacteria</taxon>
        <taxon>Bacillati</taxon>
        <taxon>Bacillota</taxon>
        <taxon>Bacilli</taxon>
        <taxon>Bacillales</taxon>
        <taxon>Caryophanaceae</taxon>
        <taxon>Sporosarcina</taxon>
    </lineage>
</organism>
<evidence type="ECO:0000313" key="1">
    <source>
        <dbReference type="EMBL" id="GEN84153.1"/>
    </source>
</evidence>
<proteinExistence type="predicted"/>
<reference evidence="1 2" key="1">
    <citation type="submission" date="2019-07" db="EMBL/GenBank/DDBJ databases">
        <title>Whole genome shotgun sequence of Sporosarcina luteola NBRC 105378.</title>
        <authorList>
            <person name="Hosoyama A."/>
            <person name="Uohara A."/>
            <person name="Ohji S."/>
            <person name="Ichikawa N."/>
        </authorList>
    </citation>
    <scope>NUCLEOTIDE SEQUENCE [LARGE SCALE GENOMIC DNA]</scope>
    <source>
        <strain evidence="1 2">NBRC 105378</strain>
    </source>
</reference>
<evidence type="ECO:0000313" key="2">
    <source>
        <dbReference type="Proteomes" id="UP000321901"/>
    </source>
</evidence>
<comment type="caution">
    <text evidence="1">The sequence shown here is derived from an EMBL/GenBank/DDBJ whole genome shotgun (WGS) entry which is preliminary data.</text>
</comment>
<gene>
    <name evidence="1" type="ORF">SLU01_24650</name>
</gene>
<name>A0A511Z9S8_9BACL</name>
<protein>
    <submittedName>
        <fullName evidence="1">Uncharacterized protein</fullName>
    </submittedName>
</protein>
<dbReference type="EMBL" id="BJYL01000033">
    <property type="protein sequence ID" value="GEN84153.1"/>
    <property type="molecule type" value="Genomic_DNA"/>
</dbReference>
<sequence>MKTMYVGMLSFCLYSSDFSQEMQSRAGWTNEKVRFLYRPRFTADNTLDRQNPVNRKSSIPAAEKAICFE</sequence>
<keyword evidence="2" id="KW-1185">Reference proteome</keyword>